<dbReference type="AlphaFoldDB" id="A0A5A9GFK3"/>
<dbReference type="InterPro" id="IPR013418">
    <property type="entry name" value="CRISPR-assoc_prot_Cas7/Csd2"/>
</dbReference>
<reference evidence="2 3" key="1">
    <citation type="submission" date="2019-08" db="EMBL/GenBank/DDBJ databases">
        <authorList>
            <person name="Grouzdev D."/>
            <person name="Tikhonova E."/>
            <person name="Kravchenko I."/>
        </authorList>
    </citation>
    <scope>NUCLEOTIDE SEQUENCE [LARGE SCALE GENOMIC DNA]</scope>
    <source>
        <strain evidence="2 3">59b</strain>
    </source>
</reference>
<feature type="region of interest" description="Disordered" evidence="1">
    <location>
        <begin position="165"/>
        <end position="204"/>
    </location>
</feature>
<proteinExistence type="predicted"/>
<dbReference type="NCBIfam" id="TIGR01595">
    <property type="entry name" value="cas_CT1132"/>
    <property type="match status" value="1"/>
</dbReference>
<evidence type="ECO:0000313" key="2">
    <source>
        <dbReference type="EMBL" id="KAA0593153.1"/>
    </source>
</evidence>
<dbReference type="EMBL" id="VTTN01000012">
    <property type="protein sequence ID" value="KAA0593153.1"/>
    <property type="molecule type" value="Genomic_DNA"/>
</dbReference>
<organism evidence="2 3">
    <name type="scientific">Azospirillum lipoferum</name>
    <dbReference type="NCBI Taxonomy" id="193"/>
    <lineage>
        <taxon>Bacteria</taxon>
        <taxon>Pseudomonadati</taxon>
        <taxon>Pseudomonadota</taxon>
        <taxon>Alphaproteobacteria</taxon>
        <taxon>Rhodospirillales</taxon>
        <taxon>Azospirillaceae</taxon>
        <taxon>Azospirillum</taxon>
    </lineage>
</organism>
<sequence length="341" mass="38390">MPAVSNRYECVLFFEVKNGNPNGDPDLGNQPRLDPETGHGLVTDVCLKRKIRNYVTLFHGDDPRFGIYLRDGAILNRTHRDAYRAVRPGEAAVATAARLSPRDDDEAAALRRFMCDHFFDVRTFGAVMGFGVNCGQVLGPVQLGFAESVEPILPQEITITRMAATAEPEERNRKTRRAKRPGQDLRTNLDSLMPLQEGEAASDDERIENRTMGRKYRVPYALYRVHGYISAKQAEGISFDESDLELLWAALERMFDHDHSAARGEMASRRLIVFRHDSALGNASPASLFRRVTVRRRVQGATYDLASSELDTLPPARRFEDYEIDLDLTHMPAGVETIVRL</sequence>
<gene>
    <name evidence="2" type="primary">cas7c</name>
    <name evidence="2" type="ORF">FZ942_24760</name>
</gene>
<dbReference type="GO" id="GO:0043571">
    <property type="term" value="P:maintenance of CRISPR repeat elements"/>
    <property type="evidence" value="ECO:0007669"/>
    <property type="project" value="InterPro"/>
</dbReference>
<accession>A0A5A9GFK3</accession>
<dbReference type="InterPro" id="IPR006482">
    <property type="entry name" value="Cas7_Csh2/Csh2"/>
</dbReference>
<evidence type="ECO:0000256" key="1">
    <source>
        <dbReference type="SAM" id="MobiDB-lite"/>
    </source>
</evidence>
<dbReference type="OrthoDB" id="9776792at2"/>
<evidence type="ECO:0000313" key="3">
    <source>
        <dbReference type="Proteomes" id="UP000324927"/>
    </source>
</evidence>
<comment type="caution">
    <text evidence="2">The sequence shown here is derived from an EMBL/GenBank/DDBJ whole genome shotgun (WGS) entry which is preliminary data.</text>
</comment>
<dbReference type="Pfam" id="PF05107">
    <property type="entry name" value="Cas_Cas7"/>
    <property type="match status" value="1"/>
</dbReference>
<dbReference type="RefSeq" id="WP_149233751.1">
    <property type="nucleotide sequence ID" value="NZ_JALJXJ010000013.1"/>
</dbReference>
<dbReference type="Proteomes" id="UP000324927">
    <property type="component" value="Unassembled WGS sequence"/>
</dbReference>
<protein>
    <submittedName>
        <fullName evidence="2">Type I-C CRISPR-associated protein Cas7/Csd2</fullName>
    </submittedName>
</protein>
<dbReference type="NCBIfam" id="TIGR02589">
    <property type="entry name" value="cas_Csd2"/>
    <property type="match status" value="1"/>
</dbReference>
<name>A0A5A9GFK3_AZOLI</name>
<keyword evidence="3" id="KW-1185">Reference proteome</keyword>